<dbReference type="SMART" id="SM00194">
    <property type="entry name" value="PTPc"/>
    <property type="match status" value="1"/>
</dbReference>
<dbReference type="Proteomes" id="UP000694865">
    <property type="component" value="Unplaced"/>
</dbReference>
<dbReference type="InterPro" id="IPR000242">
    <property type="entry name" value="PTP_cat"/>
</dbReference>
<protein>
    <recommendedName>
        <fullName evidence="2">protein-tyrosine-phosphatase</fullName>
        <ecNumber evidence="2">3.1.3.48</ecNumber>
    </recommendedName>
</protein>
<gene>
    <name evidence="10" type="primary">LOC102801816</name>
</gene>
<dbReference type="InterPro" id="IPR000387">
    <property type="entry name" value="Tyr_Pase_dom"/>
</dbReference>
<evidence type="ECO:0000256" key="4">
    <source>
        <dbReference type="ARBA" id="ARBA00022912"/>
    </source>
</evidence>
<sequence>MVTQITYKSTESVYLTTVVESKDILVEGSIDTHTLEELPAATQFEISVGVSDILEESEKSEPILTETTATIDLRKPKSNTDIKTDTQLMSYIVVVEEERQNRKRDLEDNQYITSSFQLNEIPDQLIVGDGMEYNGYINKPLTAGQQYVIYDGFAVYTTGVEELLLTDQPISSFQGGVGPGGSAVGVAVGVVVVLLVVVAIIVAVFIIRRIIPTQSLNNSFCFLDIRRLGNQKRSTEYETPNSSMSFKNAYANLEESSMNSAKPRSLPPKPKPKAKPIHNSQYTIQVKDLADYVIKKREENDFVSQFKLLPQSANTNIPNEAANIPENKSKNRFRNVLSYDHSRVVLDVINDDPNSDYINANYIDGYQKNNAYIATQGPTDVTIKDFWRMVLKENVGTILMTTNLSEGGKEQYEFIHTAVMEAILCGDTSISASDFRQIYGKLQIVDRKTKKSQLAGIGRTGSFISIDSMLKMANAEGCIDVFNFVKRGRENRMNFVQTA</sequence>
<comment type="similarity">
    <text evidence="1">Belongs to the protein-tyrosine phosphatase family.</text>
</comment>
<dbReference type="PROSITE" id="PS50056">
    <property type="entry name" value="TYR_PHOSPHATASE_2"/>
    <property type="match status" value="1"/>
</dbReference>
<evidence type="ECO:0000259" key="8">
    <source>
        <dbReference type="PROSITE" id="PS50056"/>
    </source>
</evidence>
<dbReference type="PROSITE" id="PS50055">
    <property type="entry name" value="TYR_PHOSPHATASE_PTP"/>
    <property type="match status" value="1"/>
</dbReference>
<feature type="non-terminal residue" evidence="10">
    <location>
        <position position="499"/>
    </location>
</feature>
<dbReference type="Gene3D" id="3.90.190.10">
    <property type="entry name" value="Protein tyrosine phosphatase superfamily"/>
    <property type="match status" value="2"/>
</dbReference>
<keyword evidence="6" id="KW-1133">Transmembrane helix</keyword>
<dbReference type="PANTHER" id="PTHR19134:SF562">
    <property type="entry name" value="PROTEIN-TYROSINE-PHOSPHATASE"/>
    <property type="match status" value="1"/>
</dbReference>
<dbReference type="EC" id="3.1.3.48" evidence="2"/>
<keyword evidence="6" id="KW-0472">Membrane</keyword>
<name>A0ABM0MYZ6_SACKO</name>
<dbReference type="GeneID" id="102801816"/>
<dbReference type="InterPro" id="IPR029021">
    <property type="entry name" value="Prot-tyrosine_phosphatase-like"/>
</dbReference>
<keyword evidence="9" id="KW-1185">Reference proteome</keyword>
<dbReference type="PANTHER" id="PTHR19134">
    <property type="entry name" value="RECEPTOR-TYPE TYROSINE-PROTEIN PHOSPHATASE"/>
    <property type="match status" value="1"/>
</dbReference>
<dbReference type="InterPro" id="IPR050348">
    <property type="entry name" value="Protein-Tyr_Phosphatase"/>
</dbReference>
<evidence type="ECO:0000256" key="5">
    <source>
        <dbReference type="SAM" id="MobiDB-lite"/>
    </source>
</evidence>
<evidence type="ECO:0000256" key="3">
    <source>
        <dbReference type="ARBA" id="ARBA00022801"/>
    </source>
</evidence>
<evidence type="ECO:0000313" key="9">
    <source>
        <dbReference type="Proteomes" id="UP000694865"/>
    </source>
</evidence>
<evidence type="ECO:0000259" key="7">
    <source>
        <dbReference type="PROSITE" id="PS50055"/>
    </source>
</evidence>
<dbReference type="RefSeq" id="XP_006825237.1">
    <property type="nucleotide sequence ID" value="XM_006825174.1"/>
</dbReference>
<keyword evidence="6" id="KW-0812">Transmembrane</keyword>
<feature type="domain" description="Tyrosine specific protein phosphatases" evidence="8">
    <location>
        <begin position="455"/>
        <end position="499"/>
    </location>
</feature>
<keyword evidence="4" id="KW-0904">Protein phosphatase</keyword>
<evidence type="ECO:0000256" key="1">
    <source>
        <dbReference type="ARBA" id="ARBA00009580"/>
    </source>
</evidence>
<evidence type="ECO:0000313" key="10">
    <source>
        <dbReference type="RefSeq" id="XP_006825237.1"/>
    </source>
</evidence>
<keyword evidence="3" id="KW-0378">Hydrolase</keyword>
<accession>A0ABM0MYZ6</accession>
<feature type="domain" description="Tyrosine-protein phosphatase" evidence="7">
    <location>
        <begin position="302"/>
        <end position="499"/>
    </location>
</feature>
<proteinExistence type="inferred from homology"/>
<feature type="transmembrane region" description="Helical" evidence="6">
    <location>
        <begin position="183"/>
        <end position="207"/>
    </location>
</feature>
<evidence type="ECO:0000256" key="2">
    <source>
        <dbReference type="ARBA" id="ARBA00013064"/>
    </source>
</evidence>
<reference evidence="10" key="1">
    <citation type="submission" date="2025-08" db="UniProtKB">
        <authorList>
            <consortium name="RefSeq"/>
        </authorList>
    </citation>
    <scope>IDENTIFICATION</scope>
    <source>
        <tissue evidence="10">Testes</tissue>
    </source>
</reference>
<dbReference type="Pfam" id="PF00102">
    <property type="entry name" value="Y_phosphatase"/>
    <property type="match status" value="2"/>
</dbReference>
<dbReference type="SUPFAM" id="SSF52799">
    <property type="entry name" value="(Phosphotyrosine protein) phosphatases II"/>
    <property type="match status" value="1"/>
</dbReference>
<feature type="region of interest" description="Disordered" evidence="5">
    <location>
        <begin position="257"/>
        <end position="276"/>
    </location>
</feature>
<dbReference type="PRINTS" id="PR00700">
    <property type="entry name" value="PRTYPHPHTASE"/>
</dbReference>
<organism evidence="9 10">
    <name type="scientific">Saccoglossus kowalevskii</name>
    <name type="common">Acorn worm</name>
    <dbReference type="NCBI Taxonomy" id="10224"/>
    <lineage>
        <taxon>Eukaryota</taxon>
        <taxon>Metazoa</taxon>
        <taxon>Hemichordata</taxon>
        <taxon>Enteropneusta</taxon>
        <taxon>Harrimaniidae</taxon>
        <taxon>Saccoglossus</taxon>
    </lineage>
</organism>
<evidence type="ECO:0000256" key="6">
    <source>
        <dbReference type="SAM" id="Phobius"/>
    </source>
</evidence>